<dbReference type="GO" id="GO:0046982">
    <property type="term" value="F:protein heterodimerization activity"/>
    <property type="evidence" value="ECO:0007669"/>
    <property type="project" value="InterPro"/>
</dbReference>
<evidence type="ECO:0000256" key="1">
    <source>
        <dbReference type="SAM" id="MobiDB-lite"/>
    </source>
</evidence>
<dbReference type="OrthoDB" id="2420608at2759"/>
<dbReference type="InterPro" id="IPR009072">
    <property type="entry name" value="Histone-fold"/>
</dbReference>
<feature type="region of interest" description="Disordered" evidence="1">
    <location>
        <begin position="507"/>
        <end position="591"/>
    </location>
</feature>
<sequence length="850" mass="94528">MAHAAKRPRLHGPKNPALTLASTASLLESSRQSTTAAAPKLRNLQLEHENSLRQSAQRLKSSWEDICRRYARDFEGEGDEIDLETGNVVVDNGHLRNLSENQDDTWAMDGFDEEDAGSATSSLEMEILGMRPILGRDEMGGPMLKDDEAEEIDVDEMEVDRDAIDDLFDELEELTMTASVKSKLEEKKRREKDQQKSQELELLSNSIPKDSMPSPASSEPADEASSHMKAVVEDMQKDNVEMPSPDELPSDNVIMEKFGSRWGPAVLAYVRTLAENSKPVESENTAFASQLTPVSECGKPLAEMLVDEADKLAALEERSPKAVTEMPSEVEARVGRDVDELEMLAGTILDEMELPVVEIQVPVEPVVAVEYTLEDFVQGILDEVVADTNLDIFASGMIRDEAPEPPTEPVAGTSQQSLVLENALEPAPKLPELTTQSDQAPVTEQLVEDAPTPEEPILEALNPEPKSVMDEGESISKDTEPNPDYLYGDIDDLSTIILPKALAPVTPKNRLRGSKSQASLLRKAVSTGKRGRPKRRLSDTETPPAKSVSKRKPPQTLPPRPKQPVFNTNAPPTSSRNHVEPQKPRSFWSALPDDPFYDAMWQDAHPDGEPDFKEFERRRILLEDHKVKHREQENSVDDDLMLIASSPVTVKKTPKSKTQRTPGTKGRKTPKSMQRAKQDEDSFERKLHTPRSGKFLEYLQKRLVGEKDGVKAEEGAVENEGLESTVKTEEEAAAAAAAAVEMPIRKVKNEYGLSDSEDELAREVWFVKDRDVEIVGTRKQKRSRRPKERAPPLVVHDTPDPSSPIKARSEIKTEEAEEADPNRKPFASCGDSGYRCEKTICFTCIEDWDS</sequence>
<dbReference type="GO" id="GO:0042393">
    <property type="term" value="F:histone binding"/>
    <property type="evidence" value="ECO:0007669"/>
    <property type="project" value="InterPro"/>
</dbReference>
<dbReference type="Proteomes" id="UP000015100">
    <property type="component" value="Unassembled WGS sequence"/>
</dbReference>
<dbReference type="AlphaFoldDB" id="S8ADH2"/>
<dbReference type="OMA" id="WEDICRR"/>
<dbReference type="STRING" id="1284197.S8ADH2"/>
<proteinExistence type="predicted"/>
<organism evidence="2 3">
    <name type="scientific">Dactylellina haptotyla (strain CBS 200.50)</name>
    <name type="common">Nematode-trapping fungus</name>
    <name type="synonym">Monacrosporium haptotylum</name>
    <dbReference type="NCBI Taxonomy" id="1284197"/>
    <lineage>
        <taxon>Eukaryota</taxon>
        <taxon>Fungi</taxon>
        <taxon>Dikarya</taxon>
        <taxon>Ascomycota</taxon>
        <taxon>Pezizomycotina</taxon>
        <taxon>Orbiliomycetes</taxon>
        <taxon>Orbiliales</taxon>
        <taxon>Orbiliaceae</taxon>
        <taxon>Dactylellina</taxon>
    </lineage>
</organism>
<feature type="region of interest" description="Disordered" evidence="1">
    <location>
        <begin position="776"/>
        <end position="828"/>
    </location>
</feature>
<feature type="compositionally biased region" description="Basic and acidic residues" evidence="1">
    <location>
        <begin position="183"/>
        <end position="199"/>
    </location>
</feature>
<dbReference type="PANTHER" id="PTHR15992">
    <property type="entry name" value="HOLLIDAY JUNCTION RECOGNITION PROTEIN"/>
    <property type="match status" value="1"/>
</dbReference>
<evidence type="ECO:0000313" key="3">
    <source>
        <dbReference type="Proteomes" id="UP000015100"/>
    </source>
</evidence>
<feature type="compositionally biased region" description="Basic residues" evidence="1">
    <location>
        <begin position="778"/>
        <end position="787"/>
    </location>
</feature>
<dbReference type="PANTHER" id="PTHR15992:SF5">
    <property type="entry name" value="HOLLIDAY JUNCTION RECOGNITION PROTEIN"/>
    <property type="match status" value="1"/>
</dbReference>
<name>S8ADH2_DACHA</name>
<reference evidence="2 3" key="1">
    <citation type="journal article" date="2013" name="PLoS Genet.">
        <title>Genomic mechanisms accounting for the adaptation to parasitism in nematode-trapping fungi.</title>
        <authorList>
            <person name="Meerupati T."/>
            <person name="Andersson K.M."/>
            <person name="Friman E."/>
            <person name="Kumar D."/>
            <person name="Tunlid A."/>
            <person name="Ahren D."/>
        </authorList>
    </citation>
    <scope>NUCLEOTIDE SEQUENCE [LARGE SCALE GENOMIC DNA]</scope>
    <source>
        <strain evidence="2 3">CBS 200.50</strain>
    </source>
</reference>
<dbReference type="EMBL" id="AQGS01000267">
    <property type="protein sequence ID" value="EPS40999.1"/>
    <property type="molecule type" value="Genomic_DNA"/>
</dbReference>
<evidence type="ECO:0000313" key="2">
    <source>
        <dbReference type="EMBL" id="EPS40999.1"/>
    </source>
</evidence>
<dbReference type="HOGENOM" id="CLU_333979_0_0_1"/>
<feature type="region of interest" description="Disordered" evidence="1">
    <location>
        <begin position="183"/>
        <end position="227"/>
    </location>
</feature>
<feature type="compositionally biased region" description="Polar residues" evidence="1">
    <location>
        <begin position="565"/>
        <end position="576"/>
    </location>
</feature>
<protein>
    <submittedName>
        <fullName evidence="2">Uncharacterized protein</fullName>
    </submittedName>
</protein>
<reference evidence="3" key="2">
    <citation type="submission" date="2013-04" db="EMBL/GenBank/DDBJ databases">
        <title>Genomic mechanisms accounting for the adaptation to parasitism in nematode-trapping fungi.</title>
        <authorList>
            <person name="Ahren D.G."/>
        </authorList>
    </citation>
    <scope>NUCLEOTIDE SEQUENCE [LARGE SCALE GENOMIC DNA]</scope>
    <source>
        <strain evidence="3">CBS 200.50</strain>
    </source>
</reference>
<gene>
    <name evidence="2" type="ORF">H072_5138</name>
</gene>
<feature type="region of interest" description="Disordered" evidence="1">
    <location>
        <begin position="629"/>
        <end position="688"/>
    </location>
</feature>
<dbReference type="Pfam" id="PF10384">
    <property type="entry name" value="Scm3"/>
    <property type="match status" value="1"/>
</dbReference>
<dbReference type="InterPro" id="IPR018465">
    <property type="entry name" value="Scm3/HJURP"/>
</dbReference>
<feature type="region of interest" description="Disordered" evidence="1">
    <location>
        <begin position="445"/>
        <end position="486"/>
    </location>
</feature>
<feature type="compositionally biased region" description="Basic and acidic residues" evidence="1">
    <location>
        <begin position="676"/>
        <end position="687"/>
    </location>
</feature>
<keyword evidence="3" id="KW-1185">Reference proteome</keyword>
<accession>S8ADH2</accession>
<dbReference type="GO" id="GO:0005634">
    <property type="term" value="C:nucleus"/>
    <property type="evidence" value="ECO:0007669"/>
    <property type="project" value="InterPro"/>
</dbReference>
<feature type="compositionally biased region" description="Low complexity" evidence="1">
    <location>
        <begin position="210"/>
        <end position="219"/>
    </location>
</feature>
<dbReference type="Gene3D" id="1.10.20.10">
    <property type="entry name" value="Histone, subunit A"/>
    <property type="match status" value="1"/>
</dbReference>
<comment type="caution">
    <text evidence="2">The sequence shown here is derived from an EMBL/GenBank/DDBJ whole genome shotgun (WGS) entry which is preliminary data.</text>
</comment>